<evidence type="ECO:0000313" key="4">
    <source>
        <dbReference type="Proteomes" id="UP001152888"/>
    </source>
</evidence>
<comment type="caution">
    <text evidence="3">The sequence shown here is derived from an EMBL/GenBank/DDBJ whole genome shotgun (WGS) entry which is preliminary data.</text>
</comment>
<keyword evidence="4" id="KW-1185">Reference proteome</keyword>
<sequence>MDDTFEGNENNNSTIHSQSQLAINETHTESQSNKENLHCWTSSAVKLLLDLRLGKEEEFNKPVCRKMKLWKQIADEMNKIDKYNVCGNDCYGKYRNLLQTYRQNKEKRLKRTGESQITWEFFEIMDRVLGNKASSMPPPQSLSSSINKSMISEDIDSSEDSTQGTNKGIRKKKQLSLQEYLFLKNEREKKIWTEKKVLKEKEIEAVNNLADAIRSSAHSN</sequence>
<dbReference type="Proteomes" id="UP001152888">
    <property type="component" value="Unassembled WGS sequence"/>
</dbReference>
<accession>A0A9P0PBD9</accession>
<dbReference type="EMBL" id="CAKOFQ010006849">
    <property type="protein sequence ID" value="CAH1976554.1"/>
    <property type="molecule type" value="Genomic_DNA"/>
</dbReference>
<feature type="region of interest" description="Disordered" evidence="1">
    <location>
        <begin position="1"/>
        <end position="28"/>
    </location>
</feature>
<reference evidence="3" key="1">
    <citation type="submission" date="2022-03" db="EMBL/GenBank/DDBJ databases">
        <authorList>
            <person name="Sayadi A."/>
        </authorList>
    </citation>
    <scope>NUCLEOTIDE SEQUENCE</scope>
</reference>
<dbReference type="Pfam" id="PF13837">
    <property type="entry name" value="Myb_DNA-bind_4"/>
    <property type="match status" value="1"/>
</dbReference>
<protein>
    <recommendedName>
        <fullName evidence="2">Myb/SANT-like DNA-binding domain-containing protein</fullName>
    </recommendedName>
</protein>
<gene>
    <name evidence="3" type="ORF">ACAOBT_LOCUS12181</name>
</gene>
<dbReference type="Gene3D" id="1.10.10.60">
    <property type="entry name" value="Homeodomain-like"/>
    <property type="match status" value="1"/>
</dbReference>
<dbReference type="InterPro" id="IPR044822">
    <property type="entry name" value="Myb_DNA-bind_4"/>
</dbReference>
<evidence type="ECO:0000313" key="3">
    <source>
        <dbReference type="EMBL" id="CAH1976554.1"/>
    </source>
</evidence>
<dbReference type="PANTHER" id="PTHR47595">
    <property type="entry name" value="HEAT SHOCK 70 KDA PROTEIN 14"/>
    <property type="match status" value="1"/>
</dbReference>
<dbReference type="PANTHER" id="PTHR47595:SF1">
    <property type="entry name" value="MYB_SANT-LIKE DNA-BINDING DOMAIN-CONTAINING PROTEIN"/>
    <property type="match status" value="1"/>
</dbReference>
<organism evidence="3 4">
    <name type="scientific">Acanthoscelides obtectus</name>
    <name type="common">Bean weevil</name>
    <name type="synonym">Bruchus obtectus</name>
    <dbReference type="NCBI Taxonomy" id="200917"/>
    <lineage>
        <taxon>Eukaryota</taxon>
        <taxon>Metazoa</taxon>
        <taxon>Ecdysozoa</taxon>
        <taxon>Arthropoda</taxon>
        <taxon>Hexapoda</taxon>
        <taxon>Insecta</taxon>
        <taxon>Pterygota</taxon>
        <taxon>Neoptera</taxon>
        <taxon>Endopterygota</taxon>
        <taxon>Coleoptera</taxon>
        <taxon>Polyphaga</taxon>
        <taxon>Cucujiformia</taxon>
        <taxon>Chrysomeloidea</taxon>
        <taxon>Chrysomelidae</taxon>
        <taxon>Bruchinae</taxon>
        <taxon>Bruchini</taxon>
        <taxon>Acanthoscelides</taxon>
    </lineage>
</organism>
<evidence type="ECO:0000259" key="2">
    <source>
        <dbReference type="Pfam" id="PF13837"/>
    </source>
</evidence>
<dbReference type="AlphaFoldDB" id="A0A9P0PBD9"/>
<name>A0A9P0PBD9_ACAOB</name>
<dbReference type="OrthoDB" id="6346437at2759"/>
<feature type="domain" description="Myb/SANT-like DNA-binding" evidence="2">
    <location>
        <begin position="38"/>
        <end position="127"/>
    </location>
</feature>
<feature type="compositionally biased region" description="Polar residues" evidence="1">
    <location>
        <begin position="7"/>
        <end position="28"/>
    </location>
</feature>
<evidence type="ECO:0000256" key="1">
    <source>
        <dbReference type="SAM" id="MobiDB-lite"/>
    </source>
</evidence>
<proteinExistence type="predicted"/>